<dbReference type="GeneID" id="109473075"/>
<dbReference type="GO" id="GO:0008289">
    <property type="term" value="F:lipid binding"/>
    <property type="evidence" value="ECO:0007669"/>
    <property type="project" value="InterPro"/>
</dbReference>
<sequence>MSFSGTFKPSKIDKEGMKKFYELLEAPPAVLEGLEKFGPDKIHFTTVDNGDSITTTIHGLPDGDKVKTMKLGEEVDDHGRLGKLKLKMVRDGNKMRSTETYANGKTSSIVRELNGDEMTVTMTTGDFTVSHVYKRE</sequence>
<keyword evidence="1" id="KW-1185">Reference proteome</keyword>
<dbReference type="OrthoDB" id="8501868at2759"/>
<accession>A0A6P4ZBS8</accession>
<dbReference type="SUPFAM" id="SSF50814">
    <property type="entry name" value="Lipocalins"/>
    <property type="match status" value="1"/>
</dbReference>
<dbReference type="InterPro" id="IPR012674">
    <property type="entry name" value="Calycin"/>
</dbReference>
<evidence type="ECO:0000313" key="2">
    <source>
        <dbReference type="RefSeq" id="XP_019628542.1"/>
    </source>
</evidence>
<protein>
    <submittedName>
        <fullName evidence="2">Uncharacterized protein LOC109473075</fullName>
    </submittedName>
</protein>
<dbReference type="Proteomes" id="UP000515135">
    <property type="component" value="Unplaced"/>
</dbReference>
<name>A0A6P4ZBS8_BRABE</name>
<dbReference type="CDD" id="cd00742">
    <property type="entry name" value="FABP"/>
    <property type="match status" value="1"/>
</dbReference>
<dbReference type="KEGG" id="bbel:109473075"/>
<gene>
    <name evidence="2" type="primary">LOC109473075</name>
</gene>
<dbReference type="PRINTS" id="PR00178">
    <property type="entry name" value="FATTYACIDBP"/>
</dbReference>
<proteinExistence type="predicted"/>
<dbReference type="RefSeq" id="XP_019628542.1">
    <property type="nucleotide sequence ID" value="XM_019772983.1"/>
</dbReference>
<reference evidence="2" key="1">
    <citation type="submission" date="2025-08" db="UniProtKB">
        <authorList>
            <consortium name="RefSeq"/>
        </authorList>
    </citation>
    <scope>IDENTIFICATION</scope>
    <source>
        <tissue evidence="2">Gonad</tissue>
    </source>
</reference>
<evidence type="ECO:0000313" key="1">
    <source>
        <dbReference type="Proteomes" id="UP000515135"/>
    </source>
</evidence>
<organism evidence="1 2">
    <name type="scientific">Branchiostoma belcheri</name>
    <name type="common">Amphioxus</name>
    <dbReference type="NCBI Taxonomy" id="7741"/>
    <lineage>
        <taxon>Eukaryota</taxon>
        <taxon>Metazoa</taxon>
        <taxon>Chordata</taxon>
        <taxon>Cephalochordata</taxon>
        <taxon>Leptocardii</taxon>
        <taxon>Amphioxiformes</taxon>
        <taxon>Branchiostomatidae</taxon>
        <taxon>Branchiostoma</taxon>
    </lineage>
</organism>
<dbReference type="InterPro" id="IPR000463">
    <property type="entry name" value="Fatty_acid-bd"/>
</dbReference>
<dbReference type="AlphaFoldDB" id="A0A6P4ZBS8"/>
<dbReference type="Gene3D" id="2.40.128.20">
    <property type="match status" value="1"/>
</dbReference>